<sequence length="378" mass="41253">MIRNLLPLFYILFSYVILPVPASAQSINVSVTPATSGNGPSVFSLANGTSVELESRKIRFPGSGFSSDFAAVGISPDRTVVSLLDNVKGRAGVTLLSAGGDTLNKYTSIALGSNDPSLSAYPTNAGHLLLRNNIMNFTFHDELGEVGTNISNGSSTRQGETISELVTNPDHETFIIYTSKIKSGNSVGSKVQLIDADKQLRRIFRSDDRYIKDLKLSDEGSMLTIVTAADGTNDRVIVMDKYGNEINTIVSEEELAGASLADDGKHLTLFSENRIRVYDLLNAKNIGSTSLRQPVFMADYFSEDDMLLIISGYYSSSSANLNNIEVKAVDLVRRDIVSENFSEELHFHEAFTTDIKRTSSNKYQLEGANKELSIEVAF</sequence>
<gene>
    <name evidence="1" type="ORF">SAMN05443144_10856</name>
</gene>
<evidence type="ECO:0000313" key="2">
    <source>
        <dbReference type="Proteomes" id="UP000184041"/>
    </source>
</evidence>
<dbReference type="OrthoDB" id="1523465at2"/>
<dbReference type="InterPro" id="IPR015943">
    <property type="entry name" value="WD40/YVTN_repeat-like_dom_sf"/>
</dbReference>
<proteinExistence type="predicted"/>
<keyword evidence="2" id="KW-1185">Reference proteome</keyword>
<reference evidence="1 2" key="1">
    <citation type="submission" date="2016-11" db="EMBL/GenBank/DDBJ databases">
        <authorList>
            <person name="Jaros S."/>
            <person name="Januszkiewicz K."/>
            <person name="Wedrychowicz H."/>
        </authorList>
    </citation>
    <scope>NUCLEOTIDE SEQUENCE [LARGE SCALE GENOMIC DNA]</scope>
    <source>
        <strain evidence="1 2">DSM 21986</strain>
    </source>
</reference>
<accession>A0A1M5BAI4</accession>
<protein>
    <submittedName>
        <fullName evidence="1">Uncharacterized protein</fullName>
    </submittedName>
</protein>
<dbReference type="AlphaFoldDB" id="A0A1M5BAI4"/>
<name>A0A1M5BAI4_9BACT</name>
<dbReference type="Proteomes" id="UP000184041">
    <property type="component" value="Unassembled WGS sequence"/>
</dbReference>
<dbReference type="EMBL" id="FQUS01000008">
    <property type="protein sequence ID" value="SHF39416.1"/>
    <property type="molecule type" value="Genomic_DNA"/>
</dbReference>
<organism evidence="1 2">
    <name type="scientific">Fodinibius roseus</name>
    <dbReference type="NCBI Taxonomy" id="1194090"/>
    <lineage>
        <taxon>Bacteria</taxon>
        <taxon>Pseudomonadati</taxon>
        <taxon>Balneolota</taxon>
        <taxon>Balneolia</taxon>
        <taxon>Balneolales</taxon>
        <taxon>Balneolaceae</taxon>
        <taxon>Fodinibius</taxon>
    </lineage>
</organism>
<dbReference type="SUPFAM" id="SSF82171">
    <property type="entry name" value="DPP6 N-terminal domain-like"/>
    <property type="match status" value="1"/>
</dbReference>
<evidence type="ECO:0000313" key="1">
    <source>
        <dbReference type="EMBL" id="SHF39416.1"/>
    </source>
</evidence>
<dbReference type="Gene3D" id="2.130.10.10">
    <property type="entry name" value="YVTN repeat-like/Quinoprotein amine dehydrogenase"/>
    <property type="match status" value="1"/>
</dbReference>
<dbReference type="RefSeq" id="WP_073062570.1">
    <property type="nucleotide sequence ID" value="NZ_FQUS01000008.1"/>
</dbReference>